<protein>
    <submittedName>
        <fullName evidence="9">Major facilitator, sugar transporter-like</fullName>
    </submittedName>
</protein>
<feature type="domain" description="Major facilitator superfamily (MFS) profile" evidence="8">
    <location>
        <begin position="9"/>
        <end position="139"/>
    </location>
</feature>
<evidence type="ECO:0000256" key="6">
    <source>
        <dbReference type="ARBA" id="ARBA00023136"/>
    </source>
</evidence>
<dbReference type="GO" id="GO:0022857">
    <property type="term" value="F:transmembrane transporter activity"/>
    <property type="evidence" value="ECO:0007669"/>
    <property type="project" value="InterPro"/>
</dbReference>
<dbReference type="InterPro" id="IPR005828">
    <property type="entry name" value="MFS_sugar_transport-like"/>
</dbReference>
<feature type="transmembrane region" description="Helical" evidence="7">
    <location>
        <begin position="101"/>
        <end position="123"/>
    </location>
</feature>
<evidence type="ECO:0000259" key="8">
    <source>
        <dbReference type="PROSITE" id="PS50850"/>
    </source>
</evidence>
<evidence type="ECO:0000256" key="5">
    <source>
        <dbReference type="ARBA" id="ARBA00022989"/>
    </source>
</evidence>
<dbReference type="AlphaFoldDB" id="A0A9K3GQ76"/>
<dbReference type="Proteomes" id="UP000265618">
    <property type="component" value="Unassembled WGS sequence"/>
</dbReference>
<dbReference type="PANTHER" id="PTHR48020">
    <property type="entry name" value="PROTON MYO-INOSITOL COTRANSPORTER"/>
    <property type="match status" value="1"/>
</dbReference>
<dbReference type="PROSITE" id="PS50850">
    <property type="entry name" value="MFS"/>
    <property type="match status" value="1"/>
</dbReference>
<evidence type="ECO:0000256" key="3">
    <source>
        <dbReference type="ARBA" id="ARBA00022448"/>
    </source>
</evidence>
<comment type="similarity">
    <text evidence="2">Belongs to the major facilitator superfamily. Sugar transporter (TC 2.A.1.1) family.</text>
</comment>
<dbReference type="InterPro" id="IPR005829">
    <property type="entry name" value="Sugar_transporter_CS"/>
</dbReference>
<reference evidence="9 10" key="1">
    <citation type="journal article" date="2018" name="PLoS ONE">
        <title>The draft genome of Kipferlia bialata reveals reductive genome evolution in fornicate parasites.</title>
        <authorList>
            <person name="Tanifuji G."/>
            <person name="Takabayashi S."/>
            <person name="Kume K."/>
            <person name="Takagi M."/>
            <person name="Nakayama T."/>
            <person name="Kamikawa R."/>
            <person name="Inagaki Y."/>
            <person name="Hashimoto T."/>
        </authorList>
    </citation>
    <scope>NUCLEOTIDE SEQUENCE [LARGE SCALE GENOMIC DNA]</scope>
    <source>
        <strain evidence="9">NY0173</strain>
    </source>
</reference>
<keyword evidence="6 7" id="KW-0472">Membrane</keyword>
<dbReference type="SUPFAM" id="SSF103473">
    <property type="entry name" value="MFS general substrate transporter"/>
    <property type="match status" value="1"/>
</dbReference>
<dbReference type="GO" id="GO:0016020">
    <property type="term" value="C:membrane"/>
    <property type="evidence" value="ECO:0007669"/>
    <property type="project" value="UniProtKB-SubCell"/>
</dbReference>
<evidence type="ECO:0000256" key="2">
    <source>
        <dbReference type="ARBA" id="ARBA00010992"/>
    </source>
</evidence>
<name>A0A9K3GQ76_9EUKA</name>
<evidence type="ECO:0000313" key="9">
    <source>
        <dbReference type="EMBL" id="GIQ91183.1"/>
    </source>
</evidence>
<dbReference type="PROSITE" id="PS00217">
    <property type="entry name" value="SUGAR_TRANSPORT_2"/>
    <property type="match status" value="1"/>
</dbReference>
<dbReference type="Gene3D" id="1.20.1250.20">
    <property type="entry name" value="MFS general substrate transporter like domains"/>
    <property type="match status" value="1"/>
</dbReference>
<feature type="transmembrane region" description="Helical" evidence="7">
    <location>
        <begin position="46"/>
        <end position="63"/>
    </location>
</feature>
<comment type="subcellular location">
    <subcellularLocation>
        <location evidence="1">Membrane</location>
        <topology evidence="1">Multi-pass membrane protein</topology>
    </subcellularLocation>
</comment>
<keyword evidence="9" id="KW-0762">Sugar transport</keyword>
<sequence>MLDPAEKRLAIICFLLSLFGGMNFGYNLTIITPALAMLGVDDATTISLLTSALIAGCMAGSLVSGPVSFRHGRRLSVLALSAVSAAACVLVSLWANVVWIGIWRTVLGFTIGSLTAIIPTLVAETTPSEVRGKLNTFFQ</sequence>
<dbReference type="EMBL" id="BDIP01007283">
    <property type="protein sequence ID" value="GIQ91183.1"/>
    <property type="molecule type" value="Genomic_DNA"/>
</dbReference>
<dbReference type="OrthoDB" id="6339427at2759"/>
<dbReference type="PANTHER" id="PTHR48020:SF12">
    <property type="entry name" value="PROTON MYO-INOSITOL COTRANSPORTER"/>
    <property type="match status" value="1"/>
</dbReference>
<comment type="caution">
    <text evidence="9">The sequence shown here is derived from an EMBL/GenBank/DDBJ whole genome shotgun (WGS) entry which is preliminary data.</text>
</comment>
<gene>
    <name evidence="9" type="ORF">KIPB_014321</name>
</gene>
<evidence type="ECO:0000256" key="7">
    <source>
        <dbReference type="SAM" id="Phobius"/>
    </source>
</evidence>
<evidence type="ECO:0000313" key="10">
    <source>
        <dbReference type="Proteomes" id="UP000265618"/>
    </source>
</evidence>
<keyword evidence="3" id="KW-0813">Transport</keyword>
<organism evidence="9 10">
    <name type="scientific">Kipferlia bialata</name>
    <dbReference type="NCBI Taxonomy" id="797122"/>
    <lineage>
        <taxon>Eukaryota</taxon>
        <taxon>Metamonada</taxon>
        <taxon>Carpediemonas-like organisms</taxon>
        <taxon>Kipferlia</taxon>
    </lineage>
</organism>
<accession>A0A9K3GQ76</accession>
<evidence type="ECO:0000256" key="1">
    <source>
        <dbReference type="ARBA" id="ARBA00004141"/>
    </source>
</evidence>
<keyword evidence="10" id="KW-1185">Reference proteome</keyword>
<evidence type="ECO:0000256" key="4">
    <source>
        <dbReference type="ARBA" id="ARBA00022692"/>
    </source>
</evidence>
<dbReference type="InterPro" id="IPR050814">
    <property type="entry name" value="Myo-inositol_Transporter"/>
</dbReference>
<proteinExistence type="inferred from homology"/>
<feature type="transmembrane region" description="Helical" evidence="7">
    <location>
        <begin position="75"/>
        <end position="95"/>
    </location>
</feature>
<keyword evidence="5 7" id="KW-1133">Transmembrane helix</keyword>
<keyword evidence="4 7" id="KW-0812">Transmembrane</keyword>
<feature type="non-terminal residue" evidence="9">
    <location>
        <position position="1"/>
    </location>
</feature>
<dbReference type="InterPro" id="IPR020846">
    <property type="entry name" value="MFS_dom"/>
</dbReference>
<dbReference type="InterPro" id="IPR036259">
    <property type="entry name" value="MFS_trans_sf"/>
</dbReference>
<dbReference type="Pfam" id="PF00083">
    <property type="entry name" value="Sugar_tr"/>
    <property type="match status" value="1"/>
</dbReference>